<protein>
    <recommendedName>
        <fullName evidence="2">NAD-dependent epimerase/dehydratase domain-containing protein</fullName>
    </recommendedName>
</protein>
<name>A0A0C9XY14_9AGAR</name>
<reference evidence="3 4" key="1">
    <citation type="submission" date="2014-04" db="EMBL/GenBank/DDBJ databases">
        <authorList>
            <consortium name="DOE Joint Genome Institute"/>
            <person name="Kuo A."/>
            <person name="Kohler A."/>
            <person name="Nagy L.G."/>
            <person name="Floudas D."/>
            <person name="Copeland A."/>
            <person name="Barry K.W."/>
            <person name="Cichocki N."/>
            <person name="Veneault-Fourrey C."/>
            <person name="LaButti K."/>
            <person name="Lindquist E.A."/>
            <person name="Lipzen A."/>
            <person name="Lundell T."/>
            <person name="Morin E."/>
            <person name="Murat C."/>
            <person name="Sun H."/>
            <person name="Tunlid A."/>
            <person name="Henrissat B."/>
            <person name="Grigoriev I.V."/>
            <person name="Hibbett D.S."/>
            <person name="Martin F."/>
            <person name="Nordberg H.P."/>
            <person name="Cantor M.N."/>
            <person name="Hua S.X."/>
        </authorList>
    </citation>
    <scope>NUCLEOTIDE SEQUENCE [LARGE SCALE GENOMIC DNA]</scope>
    <source>
        <strain evidence="3 4">LaAM-08-1</strain>
    </source>
</reference>
<dbReference type="InterPro" id="IPR001509">
    <property type="entry name" value="Epimerase_deHydtase"/>
</dbReference>
<keyword evidence="1" id="KW-0732">Signal</keyword>
<feature type="signal peptide" evidence="1">
    <location>
        <begin position="1"/>
        <end position="19"/>
    </location>
</feature>
<dbReference type="InterPro" id="IPR036291">
    <property type="entry name" value="NAD(P)-bd_dom_sf"/>
</dbReference>
<reference evidence="4" key="2">
    <citation type="submission" date="2015-01" db="EMBL/GenBank/DDBJ databases">
        <title>Evolutionary Origins and Diversification of the Mycorrhizal Mutualists.</title>
        <authorList>
            <consortium name="DOE Joint Genome Institute"/>
            <consortium name="Mycorrhizal Genomics Consortium"/>
            <person name="Kohler A."/>
            <person name="Kuo A."/>
            <person name="Nagy L.G."/>
            <person name="Floudas D."/>
            <person name="Copeland A."/>
            <person name="Barry K.W."/>
            <person name="Cichocki N."/>
            <person name="Veneault-Fourrey C."/>
            <person name="LaButti K."/>
            <person name="Lindquist E.A."/>
            <person name="Lipzen A."/>
            <person name="Lundell T."/>
            <person name="Morin E."/>
            <person name="Murat C."/>
            <person name="Riley R."/>
            <person name="Ohm R."/>
            <person name="Sun H."/>
            <person name="Tunlid A."/>
            <person name="Henrissat B."/>
            <person name="Grigoriev I.V."/>
            <person name="Hibbett D.S."/>
            <person name="Martin F."/>
        </authorList>
    </citation>
    <scope>NUCLEOTIDE SEQUENCE [LARGE SCALE GENOMIC DNA]</scope>
    <source>
        <strain evidence="4">LaAM-08-1</strain>
    </source>
</reference>
<dbReference type="STRING" id="1095629.A0A0C9XY14"/>
<organism evidence="3 4">
    <name type="scientific">Laccaria amethystina LaAM-08-1</name>
    <dbReference type="NCBI Taxonomy" id="1095629"/>
    <lineage>
        <taxon>Eukaryota</taxon>
        <taxon>Fungi</taxon>
        <taxon>Dikarya</taxon>
        <taxon>Basidiomycota</taxon>
        <taxon>Agaricomycotina</taxon>
        <taxon>Agaricomycetes</taxon>
        <taxon>Agaricomycetidae</taxon>
        <taxon>Agaricales</taxon>
        <taxon>Agaricineae</taxon>
        <taxon>Hydnangiaceae</taxon>
        <taxon>Laccaria</taxon>
    </lineage>
</organism>
<proteinExistence type="predicted"/>
<dbReference type="EMBL" id="KN838537">
    <property type="protein sequence ID" value="KIK09876.1"/>
    <property type="molecule type" value="Genomic_DNA"/>
</dbReference>
<dbReference type="Proteomes" id="UP000054477">
    <property type="component" value="Unassembled WGS sequence"/>
</dbReference>
<evidence type="ECO:0000259" key="2">
    <source>
        <dbReference type="Pfam" id="PF01370"/>
    </source>
</evidence>
<keyword evidence="4" id="KW-1185">Reference proteome</keyword>
<gene>
    <name evidence="3" type="ORF">K443DRAFT_671186</name>
</gene>
<feature type="domain" description="NAD-dependent epimerase/dehydratase" evidence="2">
    <location>
        <begin position="3"/>
        <end position="212"/>
    </location>
</feature>
<accession>A0A0C9XY14</accession>
<dbReference type="Gene3D" id="3.40.50.720">
    <property type="entry name" value="NAD(P)-binding Rossmann-like Domain"/>
    <property type="match status" value="1"/>
</dbReference>
<dbReference type="AlphaFoldDB" id="A0A0C9XY14"/>
<dbReference type="Pfam" id="PF01370">
    <property type="entry name" value="Epimerase"/>
    <property type="match status" value="1"/>
</dbReference>
<dbReference type="OrthoDB" id="10000533at2759"/>
<dbReference type="GO" id="GO:0005737">
    <property type="term" value="C:cytoplasm"/>
    <property type="evidence" value="ECO:0007669"/>
    <property type="project" value="TreeGrafter"/>
</dbReference>
<dbReference type="InterPro" id="IPR051783">
    <property type="entry name" value="NAD(P)-dependent_oxidoreduct"/>
</dbReference>
<sequence length="300" mass="32392">MKVLVLGASGFIGLPVAQAFVRAGHVVYGLTRSQAKAKLLSAEEIIPVVGELDNPEPWLQLIPTLDAVIDIIGGSADIRTLSKALLETTSNAAKSTRPAYAPKLTYIYTSGTWVHGEDRVNPVTDSTPCNNPAELVAWRVEQEQWVIKDPVLNGIVIRPALLYGRSGSLFAPLFKSASEGRVAWYGRPGGRYALIHCDDAADLFLRAAEKAQVVGGNIFDGANDQTESVDDFLQKLVEVSGAKGPYEYIPPSNLYETALSTTSLLRPYLARTLLGWRPLKAGLTDGLPTYYAAYLASTGQ</sequence>
<evidence type="ECO:0000256" key="1">
    <source>
        <dbReference type="SAM" id="SignalP"/>
    </source>
</evidence>
<evidence type="ECO:0000313" key="4">
    <source>
        <dbReference type="Proteomes" id="UP000054477"/>
    </source>
</evidence>
<dbReference type="SUPFAM" id="SSF51735">
    <property type="entry name" value="NAD(P)-binding Rossmann-fold domains"/>
    <property type="match status" value="1"/>
</dbReference>
<dbReference type="PANTHER" id="PTHR48079">
    <property type="entry name" value="PROTEIN YEEZ"/>
    <property type="match status" value="1"/>
</dbReference>
<dbReference type="HOGENOM" id="CLU_007383_12_3_1"/>
<dbReference type="GO" id="GO:0004029">
    <property type="term" value="F:aldehyde dehydrogenase (NAD+) activity"/>
    <property type="evidence" value="ECO:0007669"/>
    <property type="project" value="TreeGrafter"/>
</dbReference>
<dbReference type="PANTHER" id="PTHR48079:SF3">
    <property type="entry name" value="NAD-DEPENDENT EPIMERASE_DEHYDRATASE DOMAIN-CONTAINING PROTEIN"/>
    <property type="match status" value="1"/>
</dbReference>
<evidence type="ECO:0000313" key="3">
    <source>
        <dbReference type="EMBL" id="KIK09876.1"/>
    </source>
</evidence>
<feature type="chain" id="PRO_5002206466" description="NAD-dependent epimerase/dehydratase domain-containing protein" evidence="1">
    <location>
        <begin position="20"/>
        <end position="300"/>
    </location>
</feature>